<dbReference type="EMBL" id="JAMKFE010000022">
    <property type="protein sequence ID" value="MCM5682728.1"/>
    <property type="molecule type" value="Genomic_DNA"/>
</dbReference>
<comment type="caution">
    <text evidence="4">The sequence shown here is derived from an EMBL/GenBank/DDBJ whole genome shotgun (WGS) entry which is preliminary data.</text>
</comment>
<sequence>MNPFRWLLDLTGHRSLAGLLAAISITALTLMAPASAQAAHNPIILIPGMTGTPANMYPMRDHLVSHGWDANRVYPWTDSGQMNVDMEASAQAIKAKVDQVLQQTGARKVVIAAWSAGTIATRNYIKNYGGDQKVSIFVSFAGPHHGISIWQACTQSNVACRTQWGPIPNTPWLQALNAGTEVPGWPNVRYLTIRGSMDFNATPVDTAVLAGADENVLFNGLNHSTVITDAAALTKMRDFILKWEKTTTGPTVTSCSATVSGTSATVKASADESNGPVVSYRVQLSGPTGVDDVASVAGANFSKSYTLSDGAYTGTVTATDNAGRTSPVCQLARFSIGVPSTPAEHDPIVFMTGASGDLSKIAPLKDYLQSQGWKASRMFLWKDSSNFQGDVPATAREMSAKVDEVLRTTGASKIVLVGFSSSAVSGRYYIKNLGGTQKVSQFISIAGPHHGISRYMECQYLWRSCAQWGPIPLTPFMVELNAGTEVPGSPTVKYLTLRGTADTNASPTDTAMLTGADENALFQGLDHYTLITNPQAQAKVRDFILAHEEGGGDPVPDGVPSHLAVTSSTSNSVSLTWTGVSGVSGYNVYRAAAANGPWTRANASLVGGTSFTVSGLSAGATYYFVVRAQKSDGTESADSNQVSRTTGTDGQTPSETVTAPVYTHYTAGRVGYAGYITLGTRYGYATSIPLYRCGTMWTDKQSCAPL</sequence>
<evidence type="ECO:0000313" key="5">
    <source>
        <dbReference type="Proteomes" id="UP001165541"/>
    </source>
</evidence>
<keyword evidence="2" id="KW-0732">Signal</keyword>
<dbReference type="Proteomes" id="UP001165541">
    <property type="component" value="Unassembled WGS sequence"/>
</dbReference>
<gene>
    <name evidence="4" type="ORF">M8A51_24615</name>
</gene>
<dbReference type="InterPro" id="IPR013783">
    <property type="entry name" value="Ig-like_fold"/>
</dbReference>
<organism evidence="4 5">
    <name type="scientific">Caldimonas mangrovi</name>
    <dbReference type="NCBI Taxonomy" id="2944811"/>
    <lineage>
        <taxon>Bacteria</taxon>
        <taxon>Pseudomonadati</taxon>
        <taxon>Pseudomonadota</taxon>
        <taxon>Betaproteobacteria</taxon>
        <taxon>Burkholderiales</taxon>
        <taxon>Sphaerotilaceae</taxon>
        <taxon>Caldimonas</taxon>
    </lineage>
</organism>
<dbReference type="PANTHER" id="PTHR32015">
    <property type="entry name" value="FASTING INDUCED LIPASE"/>
    <property type="match status" value="1"/>
</dbReference>
<feature type="chain" id="PRO_5046820478" evidence="2">
    <location>
        <begin position="39"/>
        <end position="706"/>
    </location>
</feature>
<dbReference type="Pfam" id="PF02089">
    <property type="entry name" value="Palm_thioest"/>
    <property type="match status" value="2"/>
</dbReference>
<keyword evidence="5" id="KW-1185">Reference proteome</keyword>
<dbReference type="InterPro" id="IPR003961">
    <property type="entry name" value="FN3_dom"/>
</dbReference>
<feature type="signal peptide" evidence="2">
    <location>
        <begin position="1"/>
        <end position="38"/>
    </location>
</feature>
<name>A0ABT0YY16_9BURK</name>
<proteinExistence type="predicted"/>
<evidence type="ECO:0000259" key="3">
    <source>
        <dbReference type="PROSITE" id="PS50853"/>
    </source>
</evidence>
<dbReference type="InterPro" id="IPR002918">
    <property type="entry name" value="Lipase_EstA/Esterase_EstB"/>
</dbReference>
<dbReference type="SUPFAM" id="SSF53474">
    <property type="entry name" value="alpha/beta-Hydrolases"/>
    <property type="match status" value="2"/>
</dbReference>
<dbReference type="PROSITE" id="PS50853">
    <property type="entry name" value="FN3"/>
    <property type="match status" value="1"/>
</dbReference>
<dbReference type="SUPFAM" id="SSF49265">
    <property type="entry name" value="Fibronectin type III"/>
    <property type="match status" value="1"/>
</dbReference>
<evidence type="ECO:0000256" key="2">
    <source>
        <dbReference type="SAM" id="SignalP"/>
    </source>
</evidence>
<accession>A0ABT0YY16</accession>
<feature type="domain" description="Fibronectin type-III" evidence="3">
    <location>
        <begin position="559"/>
        <end position="649"/>
    </location>
</feature>
<evidence type="ECO:0000313" key="4">
    <source>
        <dbReference type="EMBL" id="MCM5682728.1"/>
    </source>
</evidence>
<dbReference type="CDD" id="cd00146">
    <property type="entry name" value="PKD"/>
    <property type="match status" value="1"/>
</dbReference>
<feature type="region of interest" description="Disordered" evidence="1">
    <location>
        <begin position="634"/>
        <end position="656"/>
    </location>
</feature>
<evidence type="ECO:0000256" key="1">
    <source>
        <dbReference type="SAM" id="MobiDB-lite"/>
    </source>
</evidence>
<reference evidence="4" key="1">
    <citation type="submission" date="2022-05" db="EMBL/GenBank/DDBJ databases">
        <title>Schlegelella sp. nov., isolated from mangrove soil.</title>
        <authorList>
            <person name="Liu Y."/>
            <person name="Ge X."/>
            <person name="Liu W."/>
        </authorList>
    </citation>
    <scope>NUCLEOTIDE SEQUENCE</scope>
    <source>
        <strain evidence="4">S2-27</strain>
    </source>
</reference>
<dbReference type="InterPro" id="IPR029058">
    <property type="entry name" value="AB_hydrolase_fold"/>
</dbReference>
<protein>
    <submittedName>
        <fullName evidence="4">Fibronectin type III domain-containing protein</fullName>
    </submittedName>
</protein>
<dbReference type="InterPro" id="IPR036116">
    <property type="entry name" value="FN3_sf"/>
</dbReference>
<dbReference type="Gene3D" id="2.60.40.10">
    <property type="entry name" value="Immunoglobulins"/>
    <property type="match status" value="2"/>
</dbReference>
<dbReference type="Pfam" id="PF00041">
    <property type="entry name" value="fn3"/>
    <property type="match status" value="1"/>
</dbReference>
<dbReference type="Gene3D" id="3.40.50.1820">
    <property type="entry name" value="alpha/beta hydrolase"/>
    <property type="match status" value="2"/>
</dbReference>
<dbReference type="SMART" id="SM00060">
    <property type="entry name" value="FN3"/>
    <property type="match status" value="1"/>
</dbReference>
<dbReference type="PANTHER" id="PTHR32015:SF1">
    <property type="entry name" value="LIPASE"/>
    <property type="match status" value="1"/>
</dbReference>
<dbReference type="CDD" id="cd00063">
    <property type="entry name" value="FN3"/>
    <property type="match status" value="1"/>
</dbReference>